<protein>
    <submittedName>
        <fullName evidence="1">Uncharacterized protein</fullName>
    </submittedName>
</protein>
<accession>A0ABS2DVP3</accession>
<dbReference type="EMBL" id="JACJJC010000455">
    <property type="protein sequence ID" value="MBM6705404.1"/>
    <property type="molecule type" value="Genomic_DNA"/>
</dbReference>
<evidence type="ECO:0000313" key="2">
    <source>
        <dbReference type="Proteomes" id="UP000715095"/>
    </source>
</evidence>
<comment type="caution">
    <text evidence="1">The sequence shown here is derived from an EMBL/GenBank/DDBJ whole genome shotgun (WGS) entry which is preliminary data.</text>
</comment>
<proteinExistence type="predicted"/>
<evidence type="ECO:0000313" key="1">
    <source>
        <dbReference type="EMBL" id="MBM6705404.1"/>
    </source>
</evidence>
<reference evidence="1 2" key="1">
    <citation type="journal article" date="2021" name="Sci. Rep.">
        <title>The distribution of antibiotic resistance genes in chicken gut microbiota commensals.</title>
        <authorList>
            <person name="Juricova H."/>
            <person name="Matiasovicova J."/>
            <person name="Kubasova T."/>
            <person name="Cejkova D."/>
            <person name="Rychlik I."/>
        </authorList>
    </citation>
    <scope>NUCLEOTIDE SEQUENCE [LARGE SCALE GENOMIC DNA]</scope>
    <source>
        <strain evidence="1 2">An829</strain>
    </source>
</reference>
<gene>
    <name evidence="1" type="ORF">H6A60_13115</name>
</gene>
<dbReference type="Proteomes" id="UP000715095">
    <property type="component" value="Unassembled WGS sequence"/>
</dbReference>
<name>A0ABS2DVP3_9BURK</name>
<keyword evidence="2" id="KW-1185">Reference proteome</keyword>
<sequence>MDRLEAATEAGSLPAAAASVILANKRWRMEKLKPKVYGAAVTLKGDRDNPLQMEASKAMTEAELVAIAKRGQPATP</sequence>
<organism evidence="1 2">
    <name type="scientific">Sutterella massiliensis</name>
    <dbReference type="NCBI Taxonomy" id="1816689"/>
    <lineage>
        <taxon>Bacteria</taxon>
        <taxon>Pseudomonadati</taxon>
        <taxon>Pseudomonadota</taxon>
        <taxon>Betaproteobacteria</taxon>
        <taxon>Burkholderiales</taxon>
        <taxon>Sutterellaceae</taxon>
        <taxon>Sutterella</taxon>
    </lineage>
</organism>